<evidence type="ECO:0000256" key="1">
    <source>
        <dbReference type="ARBA" id="ARBA00022737"/>
    </source>
</evidence>
<dbReference type="SUPFAM" id="SSF52047">
    <property type="entry name" value="RNI-like"/>
    <property type="match status" value="1"/>
</dbReference>
<dbReference type="Proteomes" id="UP000275267">
    <property type="component" value="Unassembled WGS sequence"/>
</dbReference>
<dbReference type="PANTHER" id="PTHR47186">
    <property type="entry name" value="LEUCINE-RICH REPEAT-CONTAINING PROTEIN 57"/>
    <property type="match status" value="1"/>
</dbReference>
<gene>
    <name evidence="3" type="ORF">C2845_PM04G09360</name>
</gene>
<dbReference type="AlphaFoldDB" id="A0A3L6QR22"/>
<proteinExistence type="predicted"/>
<dbReference type="InterPro" id="IPR032675">
    <property type="entry name" value="LRR_dom_sf"/>
</dbReference>
<dbReference type="PANTHER" id="PTHR47186:SF3">
    <property type="entry name" value="OS09G0267800 PROTEIN"/>
    <property type="match status" value="1"/>
</dbReference>
<organism evidence="3 4">
    <name type="scientific">Panicum miliaceum</name>
    <name type="common">Proso millet</name>
    <name type="synonym">Broomcorn millet</name>
    <dbReference type="NCBI Taxonomy" id="4540"/>
    <lineage>
        <taxon>Eukaryota</taxon>
        <taxon>Viridiplantae</taxon>
        <taxon>Streptophyta</taxon>
        <taxon>Embryophyta</taxon>
        <taxon>Tracheophyta</taxon>
        <taxon>Spermatophyta</taxon>
        <taxon>Magnoliopsida</taxon>
        <taxon>Liliopsida</taxon>
        <taxon>Poales</taxon>
        <taxon>Poaceae</taxon>
        <taxon>PACMAD clade</taxon>
        <taxon>Panicoideae</taxon>
        <taxon>Panicodae</taxon>
        <taxon>Paniceae</taxon>
        <taxon>Panicinae</taxon>
        <taxon>Panicum</taxon>
        <taxon>Panicum sect. Panicum</taxon>
    </lineage>
</organism>
<protein>
    <recommendedName>
        <fullName evidence="2">Disease resistance R13L4/SHOC-2-like LRR domain-containing protein</fullName>
    </recommendedName>
</protein>
<evidence type="ECO:0000259" key="2">
    <source>
        <dbReference type="Pfam" id="PF23598"/>
    </source>
</evidence>
<dbReference type="Gene3D" id="3.80.10.10">
    <property type="entry name" value="Ribonuclease Inhibitor"/>
    <property type="match status" value="1"/>
</dbReference>
<dbReference type="EMBL" id="PQIB02000011">
    <property type="protein sequence ID" value="RLM86123.1"/>
    <property type="molecule type" value="Genomic_DNA"/>
</dbReference>
<accession>A0A3L6QR22</accession>
<evidence type="ECO:0000313" key="3">
    <source>
        <dbReference type="EMBL" id="RLM86123.1"/>
    </source>
</evidence>
<dbReference type="InterPro" id="IPR055414">
    <property type="entry name" value="LRR_R13L4/SHOC2-like"/>
</dbReference>
<sequence>MLRSFSAFGSELDASFMSRFRLLTVLNLWFIEMNRLPDSVTNLHNLWYLGIRSTLIEELPKGLGKLQKLQVLDAKLSMVQRLPSSVAKEGLAPPDSFNAWGN</sequence>
<dbReference type="STRING" id="4540.A0A3L6QR22"/>
<reference evidence="4" key="1">
    <citation type="journal article" date="2019" name="Nat. Commun.">
        <title>The genome of broomcorn millet.</title>
        <authorList>
            <person name="Zou C."/>
            <person name="Miki D."/>
            <person name="Li D."/>
            <person name="Tang Q."/>
            <person name="Xiao L."/>
            <person name="Rajput S."/>
            <person name="Deng P."/>
            <person name="Jia W."/>
            <person name="Huang R."/>
            <person name="Zhang M."/>
            <person name="Sun Y."/>
            <person name="Hu J."/>
            <person name="Fu X."/>
            <person name="Schnable P.S."/>
            <person name="Li F."/>
            <person name="Zhang H."/>
            <person name="Feng B."/>
            <person name="Zhu X."/>
            <person name="Liu R."/>
            <person name="Schnable J.C."/>
            <person name="Zhu J.-K."/>
            <person name="Zhang H."/>
        </authorList>
    </citation>
    <scope>NUCLEOTIDE SEQUENCE [LARGE SCALE GENOMIC DNA]</scope>
</reference>
<dbReference type="Pfam" id="PF23598">
    <property type="entry name" value="LRR_14"/>
    <property type="match status" value="1"/>
</dbReference>
<feature type="domain" description="Disease resistance R13L4/SHOC-2-like LRR" evidence="2">
    <location>
        <begin position="2"/>
        <end position="88"/>
    </location>
</feature>
<keyword evidence="4" id="KW-1185">Reference proteome</keyword>
<evidence type="ECO:0000313" key="4">
    <source>
        <dbReference type="Proteomes" id="UP000275267"/>
    </source>
</evidence>
<comment type="caution">
    <text evidence="3">The sequence shown here is derived from an EMBL/GenBank/DDBJ whole genome shotgun (WGS) entry which is preliminary data.</text>
</comment>
<keyword evidence="1" id="KW-0677">Repeat</keyword>
<name>A0A3L6QR22_PANMI</name>